<organism evidence="2 3">
    <name type="scientific">Microcaecilia unicolor</name>
    <dbReference type="NCBI Taxonomy" id="1415580"/>
    <lineage>
        <taxon>Eukaryota</taxon>
        <taxon>Metazoa</taxon>
        <taxon>Chordata</taxon>
        <taxon>Craniata</taxon>
        <taxon>Vertebrata</taxon>
        <taxon>Euteleostomi</taxon>
        <taxon>Amphibia</taxon>
        <taxon>Gymnophiona</taxon>
        <taxon>Siphonopidae</taxon>
        <taxon>Microcaecilia</taxon>
    </lineage>
</organism>
<sequence>MSQHLSLSPNPTLPPASVPLSQTNTPPLLPPPRQHLSLSPNPTLPPCVCPSLPPPRSVIVVNRDHSLVCSVVS</sequence>
<evidence type="ECO:0000256" key="1">
    <source>
        <dbReference type="SAM" id="MobiDB-lite"/>
    </source>
</evidence>
<keyword evidence="2" id="KW-1185">Reference proteome</keyword>
<proteinExistence type="predicted"/>
<accession>A0A6P7Z4M2</accession>
<reference evidence="3" key="1">
    <citation type="submission" date="2025-08" db="UniProtKB">
        <authorList>
            <consortium name="RefSeq"/>
        </authorList>
    </citation>
    <scope>IDENTIFICATION</scope>
</reference>
<evidence type="ECO:0000313" key="2">
    <source>
        <dbReference type="Proteomes" id="UP000515156"/>
    </source>
</evidence>
<dbReference type="AlphaFoldDB" id="A0A6P7Z4M2"/>
<evidence type="ECO:0000313" key="3">
    <source>
        <dbReference type="RefSeq" id="XP_030070694.1"/>
    </source>
</evidence>
<dbReference type="InParanoid" id="A0A6P7Z4M2"/>
<name>A0A6P7Z4M2_9AMPH</name>
<gene>
    <name evidence="3" type="primary">LOC115477762</name>
</gene>
<dbReference type="RefSeq" id="XP_030070694.1">
    <property type="nucleotide sequence ID" value="XM_030214834.1"/>
</dbReference>
<feature type="compositionally biased region" description="Polar residues" evidence="1">
    <location>
        <begin position="1"/>
        <end position="10"/>
    </location>
</feature>
<protein>
    <submittedName>
        <fullName evidence="3">4-O-methyl-glucuronoyl methylesterase 1-like</fullName>
    </submittedName>
</protein>
<feature type="region of interest" description="Disordered" evidence="1">
    <location>
        <begin position="1"/>
        <end position="40"/>
    </location>
</feature>
<dbReference type="Proteomes" id="UP000515156">
    <property type="component" value="Chromosome 9"/>
</dbReference>
<dbReference type="GeneID" id="115477762"/>
<dbReference type="KEGG" id="muo:115477762"/>